<organism evidence="2 3">
    <name type="scientific">Dunaliella salina</name>
    <name type="common">Green alga</name>
    <name type="synonym">Protococcus salinus</name>
    <dbReference type="NCBI Taxonomy" id="3046"/>
    <lineage>
        <taxon>Eukaryota</taxon>
        <taxon>Viridiplantae</taxon>
        <taxon>Chlorophyta</taxon>
        <taxon>core chlorophytes</taxon>
        <taxon>Chlorophyceae</taxon>
        <taxon>CS clade</taxon>
        <taxon>Chlamydomonadales</taxon>
        <taxon>Dunaliellaceae</taxon>
        <taxon>Dunaliella</taxon>
    </lineage>
</organism>
<protein>
    <submittedName>
        <fullName evidence="2">Uncharacterized protein</fullName>
    </submittedName>
</protein>
<name>A0ABQ7FV03_DUNSA</name>
<feature type="region of interest" description="Disordered" evidence="1">
    <location>
        <begin position="217"/>
        <end position="417"/>
    </location>
</feature>
<dbReference type="EMBL" id="MU071154">
    <property type="protein sequence ID" value="KAF5826230.1"/>
    <property type="molecule type" value="Genomic_DNA"/>
</dbReference>
<feature type="compositionally biased region" description="Basic and acidic residues" evidence="1">
    <location>
        <begin position="271"/>
        <end position="280"/>
    </location>
</feature>
<feature type="compositionally biased region" description="Low complexity" evidence="1">
    <location>
        <begin position="337"/>
        <end position="356"/>
    </location>
</feature>
<proteinExistence type="predicted"/>
<feature type="compositionally biased region" description="Low complexity" evidence="1">
    <location>
        <begin position="366"/>
        <end position="383"/>
    </location>
</feature>
<gene>
    <name evidence="2" type="ORF">DUNSADRAFT_4029</name>
</gene>
<keyword evidence="3" id="KW-1185">Reference proteome</keyword>
<reference evidence="2" key="1">
    <citation type="submission" date="2017-08" db="EMBL/GenBank/DDBJ databases">
        <authorList>
            <person name="Polle J.E."/>
            <person name="Barry K."/>
            <person name="Cushman J."/>
            <person name="Schmutz J."/>
            <person name="Tran D."/>
            <person name="Hathwaick L.T."/>
            <person name="Yim W.C."/>
            <person name="Jenkins J."/>
            <person name="Mckie-Krisberg Z.M."/>
            <person name="Prochnik S."/>
            <person name="Lindquist E."/>
            <person name="Dockter R.B."/>
            <person name="Adam C."/>
            <person name="Molina H."/>
            <person name="Bunkerborg J."/>
            <person name="Jin E."/>
            <person name="Buchheim M."/>
            <person name="Magnuson J."/>
        </authorList>
    </citation>
    <scope>NUCLEOTIDE SEQUENCE</scope>
    <source>
        <strain evidence="2">CCAP 19/18</strain>
    </source>
</reference>
<feature type="compositionally biased region" description="Basic and acidic residues" evidence="1">
    <location>
        <begin position="218"/>
        <end position="233"/>
    </location>
</feature>
<evidence type="ECO:0000256" key="1">
    <source>
        <dbReference type="SAM" id="MobiDB-lite"/>
    </source>
</evidence>
<feature type="region of interest" description="Disordered" evidence="1">
    <location>
        <begin position="95"/>
        <end position="141"/>
    </location>
</feature>
<feature type="compositionally biased region" description="Low complexity" evidence="1">
    <location>
        <begin position="313"/>
        <end position="322"/>
    </location>
</feature>
<feature type="non-terminal residue" evidence="2">
    <location>
        <position position="1"/>
    </location>
</feature>
<sequence>GLRALESGLPGGLSDTQWQLLMLSEEVARLTQQLADLQGPLTKIFAAQGQARALSTSSNCNEGETASAASVHSCAPVPPSAPTSAFTAGAPTSTITASAAASGPTSEESGGDRGKANGKGGPFTECGGATSSQGADKARDAAGDYARTNVLAEDGVSGSGSSGAGLPFVDGDLGPRHPRKPSLKHPVVELHLPPAQLQQRVSELAATMMELEEQVEAELAKRKQREQLQEEQHSQVLAKDSGGASAAAATHPSDLSAPCSSSEPCLQQPHDQPRVPDTQHEQQQQGQGQPLQQKQQQTPPHSQPALCLHPPLSSSQEQHQPAQPHPPHLQQHHQQHQHQQQQPQVQSQPALPAHPHLQQHHEQHQELQQQQSHFQSQPALPAHPHLPHHYQQHQHQQQQSQCQSQPAVPAHPHLPVPSNLWERRLSRSLSMASLSGQSSGSPALDGSTNSHAVHVLLPLNGLSVEVGDGGGELDSADPPFVQQVRWTSLILGG</sequence>
<evidence type="ECO:0000313" key="2">
    <source>
        <dbReference type="EMBL" id="KAF5826230.1"/>
    </source>
</evidence>
<evidence type="ECO:0000313" key="3">
    <source>
        <dbReference type="Proteomes" id="UP000815325"/>
    </source>
</evidence>
<accession>A0ABQ7FV03</accession>
<comment type="caution">
    <text evidence="2">The sequence shown here is derived from an EMBL/GenBank/DDBJ whole genome shotgun (WGS) entry which is preliminary data.</text>
</comment>
<feature type="compositionally biased region" description="Low complexity" evidence="1">
    <location>
        <begin position="281"/>
        <end position="304"/>
    </location>
</feature>
<dbReference type="Proteomes" id="UP000815325">
    <property type="component" value="Unassembled WGS sequence"/>
</dbReference>
<feature type="region of interest" description="Disordered" evidence="1">
    <location>
        <begin position="153"/>
        <end position="183"/>
    </location>
</feature>
<feature type="compositionally biased region" description="Low complexity" evidence="1">
    <location>
        <begin position="95"/>
        <end position="108"/>
    </location>
</feature>
<feature type="compositionally biased region" description="Low complexity" evidence="1">
    <location>
        <begin position="393"/>
        <end position="417"/>
    </location>
</feature>